<gene>
    <name evidence="1" type="ORF">OOJ09_26220</name>
</gene>
<sequence length="248" mass="27913">LTLQRRTSWTAGLPDAHIDLGRFDRPFSLINRPLLMLDDNRTDPLVLMSPVLISDSAMFSISGLMEGNLNNAFWDSDQARSYAGEQGRVAGEIFEESVAQRLRELGLDAQPRRKLSAILNQKVAPEFGDVDVFAISADRERVFVIEAKNLRLCRTETEVAARMSEYRGRTVPTSKGGTKPDKMLRHIRRVKYLRDRAAAVAKSLKLPKPPEVKGLLIVDAPQPMNFHMLDELPDAESAFLDSIETYKF</sequence>
<protein>
    <recommendedName>
        <fullName evidence="3">Nuclease-related domain-containing protein</fullName>
    </recommendedName>
</protein>
<organism evidence="1 2">
    <name type="scientific">Mesorhizobium qingshengii</name>
    <dbReference type="NCBI Taxonomy" id="1165689"/>
    <lineage>
        <taxon>Bacteria</taxon>
        <taxon>Pseudomonadati</taxon>
        <taxon>Pseudomonadota</taxon>
        <taxon>Alphaproteobacteria</taxon>
        <taxon>Hyphomicrobiales</taxon>
        <taxon>Phyllobacteriaceae</taxon>
        <taxon>Mesorhizobium</taxon>
    </lineage>
</organism>
<evidence type="ECO:0008006" key="3">
    <source>
        <dbReference type="Google" id="ProtNLM"/>
    </source>
</evidence>
<accession>A0ABT4R1L2</accession>
<comment type="caution">
    <text evidence="1">The sequence shown here is derived from an EMBL/GenBank/DDBJ whole genome shotgun (WGS) entry which is preliminary data.</text>
</comment>
<dbReference type="Proteomes" id="UP001152178">
    <property type="component" value="Unassembled WGS sequence"/>
</dbReference>
<evidence type="ECO:0000313" key="1">
    <source>
        <dbReference type="EMBL" id="MCZ8547697.1"/>
    </source>
</evidence>
<proteinExistence type="predicted"/>
<dbReference type="RefSeq" id="WP_269907973.1">
    <property type="nucleotide sequence ID" value="NZ_JAPFQA010000017.1"/>
</dbReference>
<feature type="non-terminal residue" evidence="1">
    <location>
        <position position="1"/>
    </location>
</feature>
<dbReference type="EMBL" id="JAPFQA010000017">
    <property type="protein sequence ID" value="MCZ8547697.1"/>
    <property type="molecule type" value="Genomic_DNA"/>
</dbReference>
<name>A0ABT4R1L2_9HYPH</name>
<keyword evidence="2" id="KW-1185">Reference proteome</keyword>
<reference evidence="1" key="1">
    <citation type="submission" date="2022-11" db="EMBL/GenBank/DDBJ databases">
        <authorList>
            <person name="Coimbra C."/>
        </authorList>
    </citation>
    <scope>NUCLEOTIDE SEQUENCE</scope>
    <source>
        <strain evidence="1">Jales19</strain>
    </source>
</reference>
<evidence type="ECO:0000313" key="2">
    <source>
        <dbReference type="Proteomes" id="UP001152178"/>
    </source>
</evidence>